<dbReference type="GO" id="GO:0035091">
    <property type="term" value="F:phosphatidylinositol binding"/>
    <property type="evidence" value="ECO:0007669"/>
    <property type="project" value="InterPro"/>
</dbReference>
<reference evidence="4 5" key="1">
    <citation type="submission" date="2018-11" db="EMBL/GenBank/DDBJ databases">
        <authorList>
            <consortium name="Pathogen Informatics"/>
        </authorList>
    </citation>
    <scope>NUCLEOTIDE SEQUENCE [LARGE SCALE GENOMIC DNA]</scope>
</reference>
<evidence type="ECO:0000259" key="2">
    <source>
        <dbReference type="PROSITE" id="PS50195"/>
    </source>
</evidence>
<sequence>MEVPVLVNDALESLLDQVIDEYVNNWYESGISRDRDFLNEVRYQIRFACSRGLQRALALDLPSLVAEEVFPTVALHIHRIMETQDELAEKMYPRSLVESHICEKLADLHFCMGSRKNELDYLRQVADFLITKLVDDTRLAGRAHDDDSPSRVAGKVNMSAWPSQSARHFLRELVVNAILLPCLDLIADPDTINHLLILAFDAQKNSCDRALNLGDSCKQVNLLTNFTEPTQTLPDSLLQLKLSEVLRDARQYSMFRLYLQDTRGPVHELGFLAEASRIHDSMQRKSESSAQIAYDIWQLFGQFVHDSAPEKIEFDEEIVREFKAAVECNNLLLLDKVIEKSYQIVYQRMQADHVIPFCQSDSFLGYLCGSPPISVNELIDQRSVRRKSAVSTGAFSLAQFRSRLRRVITGASSDGSLETEDSLSSSFVDVGDTDKFENVKEMEGQDEEEVSSTSAVEAPNSESVLVIDKETRNINQWKVNITKIVPMRDCSTGRTLYVYVIDVERKEAKDKETKCWSIYRRFSEFYVLEMKLLEFHGDSLRFTLLPPRKTLVTRNRAFLEQHRLLFSMFLSSLCKQNMLQRSDLLFAFLTSSDEFRHNLLLSDLNPWKVVKKMPGKLSREKGQHLRPFLLTILANTLFTPEKIEFREKFAASDSRILCRNTVDNLMLQLLRKAYWAVFSEVNLVTIIQLIQTAVFCSDSSLPSDQEKSLREELAIRRALEFAQDEMPSYVLRALDSRCWRDGVKRLVNTLQYPRLNKHLSYLLLDQLITKLFPDDFP</sequence>
<dbReference type="InterPro" id="IPR016137">
    <property type="entry name" value="RGS"/>
</dbReference>
<dbReference type="InterPro" id="IPR003114">
    <property type="entry name" value="Phox_assoc"/>
</dbReference>
<dbReference type="InterPro" id="IPR036871">
    <property type="entry name" value="PX_dom_sf"/>
</dbReference>
<dbReference type="SUPFAM" id="SSF64268">
    <property type="entry name" value="PX domain"/>
    <property type="match status" value="1"/>
</dbReference>
<dbReference type="SMART" id="SM00313">
    <property type="entry name" value="PXA"/>
    <property type="match status" value="1"/>
</dbReference>
<dbReference type="InterPro" id="IPR044926">
    <property type="entry name" value="RGS_subdomain_2"/>
</dbReference>
<name>A0A3P7CY28_NIPBR</name>
<dbReference type="GO" id="GO:0005770">
    <property type="term" value="C:late endosome"/>
    <property type="evidence" value="ECO:0007669"/>
    <property type="project" value="TreeGrafter"/>
</dbReference>
<feature type="domain" description="PX" evidence="2">
    <location>
        <begin position="477"/>
        <end position="596"/>
    </location>
</feature>
<protein>
    <submittedName>
        <fullName evidence="4">Uncharacterized protein</fullName>
    </submittedName>
</protein>
<dbReference type="SMART" id="SM00315">
    <property type="entry name" value="RGS"/>
    <property type="match status" value="1"/>
</dbReference>
<dbReference type="InterPro" id="IPR036305">
    <property type="entry name" value="RGS_sf"/>
</dbReference>
<dbReference type="PANTHER" id="PTHR22775">
    <property type="entry name" value="SORTING NEXIN"/>
    <property type="match status" value="1"/>
</dbReference>
<evidence type="ECO:0000259" key="1">
    <source>
        <dbReference type="PROSITE" id="PS50132"/>
    </source>
</evidence>
<organism evidence="4 5">
    <name type="scientific">Nippostrongylus brasiliensis</name>
    <name type="common">Rat hookworm</name>
    <dbReference type="NCBI Taxonomy" id="27835"/>
    <lineage>
        <taxon>Eukaryota</taxon>
        <taxon>Metazoa</taxon>
        <taxon>Ecdysozoa</taxon>
        <taxon>Nematoda</taxon>
        <taxon>Chromadorea</taxon>
        <taxon>Rhabditida</taxon>
        <taxon>Rhabditina</taxon>
        <taxon>Rhabditomorpha</taxon>
        <taxon>Strongyloidea</taxon>
        <taxon>Heligmosomidae</taxon>
        <taxon>Nippostrongylus</taxon>
    </lineage>
</organism>
<evidence type="ECO:0000313" key="4">
    <source>
        <dbReference type="EMBL" id="VDL79281.1"/>
    </source>
</evidence>
<dbReference type="STRING" id="27835.A0A3P7CY28"/>
<proteinExistence type="predicted"/>
<dbReference type="Pfam" id="PF00615">
    <property type="entry name" value="RGS"/>
    <property type="match status" value="1"/>
</dbReference>
<dbReference type="Gene3D" id="3.30.1520.10">
    <property type="entry name" value="Phox-like domain"/>
    <property type="match status" value="1"/>
</dbReference>
<keyword evidence="5" id="KW-1185">Reference proteome</keyword>
<accession>A0A3P7CY28</accession>
<dbReference type="EMBL" id="UYSL01021844">
    <property type="protein sequence ID" value="VDL79281.1"/>
    <property type="molecule type" value="Genomic_DNA"/>
</dbReference>
<gene>
    <name evidence="4" type="ORF">NBR_LOCUS15687</name>
</gene>
<dbReference type="GO" id="GO:0097352">
    <property type="term" value="P:autophagosome maturation"/>
    <property type="evidence" value="ECO:0007669"/>
    <property type="project" value="TreeGrafter"/>
</dbReference>
<dbReference type="SUPFAM" id="SSF48097">
    <property type="entry name" value="Regulator of G-protein signaling, RGS"/>
    <property type="match status" value="1"/>
</dbReference>
<dbReference type="Pfam" id="PF02194">
    <property type="entry name" value="PXA"/>
    <property type="match status" value="1"/>
</dbReference>
<dbReference type="InterPro" id="IPR001683">
    <property type="entry name" value="PX_dom"/>
</dbReference>
<dbReference type="AlphaFoldDB" id="A0A3P7CY28"/>
<dbReference type="Gene3D" id="1.10.167.10">
    <property type="entry name" value="Regulator of G-protein Signalling 4, domain 2"/>
    <property type="match status" value="1"/>
</dbReference>
<evidence type="ECO:0000313" key="5">
    <source>
        <dbReference type="Proteomes" id="UP000271162"/>
    </source>
</evidence>
<feature type="domain" description="PXA" evidence="3">
    <location>
        <begin position="4"/>
        <end position="204"/>
    </location>
</feature>
<evidence type="ECO:0000259" key="3">
    <source>
        <dbReference type="PROSITE" id="PS51207"/>
    </source>
</evidence>
<dbReference type="PANTHER" id="PTHR22775:SF44">
    <property type="entry name" value="SORTING NEXIN-14"/>
    <property type="match status" value="1"/>
</dbReference>
<dbReference type="PROSITE" id="PS50195">
    <property type="entry name" value="PX"/>
    <property type="match status" value="1"/>
</dbReference>
<dbReference type="PROSITE" id="PS51207">
    <property type="entry name" value="PXA"/>
    <property type="match status" value="1"/>
</dbReference>
<dbReference type="PROSITE" id="PS50132">
    <property type="entry name" value="RGS"/>
    <property type="match status" value="1"/>
</dbReference>
<dbReference type="Proteomes" id="UP000271162">
    <property type="component" value="Unassembled WGS sequence"/>
</dbReference>
<dbReference type="SMART" id="SM00312">
    <property type="entry name" value="PX"/>
    <property type="match status" value="1"/>
</dbReference>
<dbReference type="Pfam" id="PF00787">
    <property type="entry name" value="PX"/>
    <property type="match status" value="1"/>
</dbReference>
<feature type="domain" description="RGS" evidence="1">
    <location>
        <begin position="241"/>
        <end position="367"/>
    </location>
</feature>